<dbReference type="AlphaFoldDB" id="A0A453BCE1"/>
<name>A0A453BCE1_AEGTS</name>
<evidence type="ECO:0000256" key="1">
    <source>
        <dbReference type="ARBA" id="ARBA00010149"/>
    </source>
</evidence>
<keyword evidence="2" id="KW-0732">Signal</keyword>
<evidence type="ECO:0000259" key="3">
    <source>
        <dbReference type="Pfam" id="PF24153"/>
    </source>
</evidence>
<dbReference type="Gramene" id="AET2Gv20458200.1">
    <property type="protein sequence ID" value="AET2Gv20458200.1"/>
    <property type="gene ID" value="AET2Gv20458200"/>
</dbReference>
<evidence type="ECO:0000313" key="4">
    <source>
        <dbReference type="EnsemblPlants" id="AET2Gv20458200.1"/>
    </source>
</evidence>
<feature type="signal peptide" evidence="2">
    <location>
        <begin position="1"/>
        <end position="27"/>
    </location>
</feature>
<dbReference type="EnsemblPlants" id="AET2Gv20458200.1">
    <property type="protein sequence ID" value="AET2Gv20458200.1"/>
    <property type="gene ID" value="AET2Gv20458200"/>
</dbReference>
<comment type="similarity">
    <text evidence="1">Belongs to the MEG family.</text>
</comment>
<dbReference type="Proteomes" id="UP000015105">
    <property type="component" value="Chromosome 2D"/>
</dbReference>
<reference evidence="5" key="2">
    <citation type="journal article" date="2017" name="Nat. Plants">
        <title>The Aegilops tauschii genome reveals multiple impacts of transposons.</title>
        <authorList>
            <person name="Zhao G."/>
            <person name="Zou C."/>
            <person name="Li K."/>
            <person name="Wang K."/>
            <person name="Li T."/>
            <person name="Gao L."/>
            <person name="Zhang X."/>
            <person name="Wang H."/>
            <person name="Yang Z."/>
            <person name="Liu X."/>
            <person name="Jiang W."/>
            <person name="Mao L."/>
            <person name="Kong X."/>
            <person name="Jiao Y."/>
            <person name="Jia J."/>
        </authorList>
    </citation>
    <scope>NUCLEOTIDE SEQUENCE [LARGE SCALE GENOMIC DNA]</scope>
    <source>
        <strain evidence="5">cv. AL8/78</strain>
    </source>
</reference>
<keyword evidence="5" id="KW-1185">Reference proteome</keyword>
<reference evidence="4" key="4">
    <citation type="submission" date="2019-03" db="UniProtKB">
        <authorList>
            <consortium name="EnsemblPlants"/>
        </authorList>
    </citation>
    <scope>IDENTIFICATION</scope>
</reference>
<evidence type="ECO:0000256" key="2">
    <source>
        <dbReference type="SAM" id="SignalP"/>
    </source>
</evidence>
<reference evidence="5" key="1">
    <citation type="journal article" date="2014" name="Science">
        <title>Ancient hybridizations among the ancestral genomes of bread wheat.</title>
        <authorList>
            <consortium name="International Wheat Genome Sequencing Consortium,"/>
            <person name="Marcussen T."/>
            <person name="Sandve S.R."/>
            <person name="Heier L."/>
            <person name="Spannagl M."/>
            <person name="Pfeifer M."/>
            <person name="Jakobsen K.S."/>
            <person name="Wulff B.B."/>
            <person name="Steuernagel B."/>
            <person name="Mayer K.F."/>
            <person name="Olsen O.A."/>
        </authorList>
    </citation>
    <scope>NUCLEOTIDE SEQUENCE [LARGE SCALE GENOMIC DNA]</scope>
    <source>
        <strain evidence="5">cv. AL8/78</strain>
    </source>
</reference>
<accession>A0A453BCE1</accession>
<evidence type="ECO:0000313" key="5">
    <source>
        <dbReference type="Proteomes" id="UP000015105"/>
    </source>
</evidence>
<reference evidence="4" key="3">
    <citation type="journal article" date="2017" name="Nature">
        <title>Genome sequence of the progenitor of the wheat D genome Aegilops tauschii.</title>
        <authorList>
            <person name="Luo M.C."/>
            <person name="Gu Y.Q."/>
            <person name="Puiu D."/>
            <person name="Wang H."/>
            <person name="Twardziok S.O."/>
            <person name="Deal K.R."/>
            <person name="Huo N."/>
            <person name="Zhu T."/>
            <person name="Wang L."/>
            <person name="Wang Y."/>
            <person name="McGuire P.E."/>
            <person name="Liu S."/>
            <person name="Long H."/>
            <person name="Ramasamy R.K."/>
            <person name="Rodriguez J.C."/>
            <person name="Van S.L."/>
            <person name="Yuan L."/>
            <person name="Wang Z."/>
            <person name="Xia Z."/>
            <person name="Xiao L."/>
            <person name="Anderson O.D."/>
            <person name="Ouyang S."/>
            <person name="Liang Y."/>
            <person name="Zimin A.V."/>
            <person name="Pertea G."/>
            <person name="Qi P."/>
            <person name="Bennetzen J.L."/>
            <person name="Dai X."/>
            <person name="Dawson M.W."/>
            <person name="Muller H.G."/>
            <person name="Kugler K."/>
            <person name="Rivarola-Duarte L."/>
            <person name="Spannagl M."/>
            <person name="Mayer K.F.X."/>
            <person name="Lu F.H."/>
            <person name="Bevan M.W."/>
            <person name="Leroy P."/>
            <person name="Li P."/>
            <person name="You F.M."/>
            <person name="Sun Q."/>
            <person name="Liu Z."/>
            <person name="Lyons E."/>
            <person name="Wicker T."/>
            <person name="Salzberg S.L."/>
            <person name="Devos K.M."/>
            <person name="Dvorak J."/>
        </authorList>
    </citation>
    <scope>NUCLEOTIDE SEQUENCE [LARGE SCALE GENOMIC DNA]</scope>
    <source>
        <strain evidence="4">cv. AL8/78</strain>
    </source>
</reference>
<proteinExistence type="inferred from homology"/>
<organism evidence="4 5">
    <name type="scientific">Aegilops tauschii subsp. strangulata</name>
    <name type="common">Goatgrass</name>
    <dbReference type="NCBI Taxonomy" id="200361"/>
    <lineage>
        <taxon>Eukaryota</taxon>
        <taxon>Viridiplantae</taxon>
        <taxon>Streptophyta</taxon>
        <taxon>Embryophyta</taxon>
        <taxon>Tracheophyta</taxon>
        <taxon>Spermatophyta</taxon>
        <taxon>Magnoliopsida</taxon>
        <taxon>Liliopsida</taxon>
        <taxon>Poales</taxon>
        <taxon>Poaceae</taxon>
        <taxon>BOP clade</taxon>
        <taxon>Pooideae</taxon>
        <taxon>Triticodae</taxon>
        <taxon>Triticeae</taxon>
        <taxon>Triticinae</taxon>
        <taxon>Aegilops</taxon>
    </lineage>
</organism>
<protein>
    <recommendedName>
        <fullName evidence="3">Meg domain-containing protein</fullName>
    </recommendedName>
</protein>
<feature type="domain" description="Meg" evidence="3">
    <location>
        <begin position="1"/>
        <end position="81"/>
    </location>
</feature>
<dbReference type="Pfam" id="PF24153">
    <property type="entry name" value="Meg"/>
    <property type="match status" value="1"/>
</dbReference>
<reference evidence="4" key="5">
    <citation type="journal article" date="2021" name="G3 (Bethesda)">
        <title>Aegilops tauschii genome assembly Aet v5.0 features greater sequence contiguity and improved annotation.</title>
        <authorList>
            <person name="Wang L."/>
            <person name="Zhu T."/>
            <person name="Rodriguez J.C."/>
            <person name="Deal K.R."/>
            <person name="Dubcovsky J."/>
            <person name="McGuire P.E."/>
            <person name="Lux T."/>
            <person name="Spannagl M."/>
            <person name="Mayer K.F.X."/>
            <person name="Baldrich P."/>
            <person name="Meyers B.C."/>
            <person name="Huo N."/>
            <person name="Gu Y.Q."/>
            <person name="Zhou H."/>
            <person name="Devos K.M."/>
            <person name="Bennetzen J.L."/>
            <person name="Unver T."/>
            <person name="Budak H."/>
            <person name="Gulick P.J."/>
            <person name="Galiba G."/>
            <person name="Kalapos B."/>
            <person name="Nelson D.R."/>
            <person name="Li P."/>
            <person name="You F.M."/>
            <person name="Luo M.C."/>
            <person name="Dvorak J."/>
        </authorList>
    </citation>
    <scope>NUCLEOTIDE SEQUENCE [LARGE SCALE GENOMIC DNA]</scope>
    <source>
        <strain evidence="4">cv. AL8/78</strain>
    </source>
</reference>
<sequence>MMKNMMQTRRLVLLLLVLGCFTSHANCQAKKETMDEEKIVIPPCRFCLKDKQLIPPTPLPWCCILEGGLCYKTKVECQINCGC</sequence>
<dbReference type="InterPro" id="IPR056205">
    <property type="entry name" value="Meg"/>
</dbReference>
<feature type="chain" id="PRO_5019114182" description="Meg domain-containing protein" evidence="2">
    <location>
        <begin position="28"/>
        <end position="83"/>
    </location>
</feature>